<dbReference type="GO" id="GO:0002926">
    <property type="term" value="P:tRNA wobble base 5-methoxycarbonylmethyl-2-thiouridinylation"/>
    <property type="evidence" value="ECO:0007669"/>
    <property type="project" value="TreeGrafter"/>
</dbReference>
<dbReference type="AlphaFoldDB" id="A0A4U1EBN8"/>
<dbReference type="PANTHER" id="PTHR12747">
    <property type="entry name" value="ELONGATOR COMPLEX PROTEIN 1"/>
    <property type="match status" value="1"/>
</dbReference>
<evidence type="ECO:0000313" key="1">
    <source>
        <dbReference type="EMBL" id="TKC33519.1"/>
    </source>
</evidence>
<dbReference type="GO" id="GO:0033588">
    <property type="term" value="C:elongator holoenzyme complex"/>
    <property type="evidence" value="ECO:0007669"/>
    <property type="project" value="InterPro"/>
</dbReference>
<name>A0A4U1EBN8_MONMO</name>
<protein>
    <submittedName>
        <fullName evidence="1">Uncharacterized protein</fullName>
    </submittedName>
</protein>
<feature type="non-terminal residue" evidence="1">
    <location>
        <position position="1"/>
    </location>
</feature>
<accession>A0A4U1EBN8</accession>
<proteinExistence type="predicted"/>
<dbReference type="Proteomes" id="UP000308365">
    <property type="component" value="Unassembled WGS sequence"/>
</dbReference>
<sequence length="108" mass="11834">VDKSITKTRCIMATSVQLLSLCYKLLKKLIIDYTNLQQKRQDISIAYGEHLLQEHLCVPAGLVFAHTGAHEKALSAFVACGSWQQALCVAAQLHLTKDQLAGLGRTLA</sequence>
<dbReference type="EMBL" id="RWIC01002882">
    <property type="protein sequence ID" value="TKC33519.1"/>
    <property type="molecule type" value="Genomic_DNA"/>
</dbReference>
<dbReference type="GO" id="GO:0005829">
    <property type="term" value="C:cytosol"/>
    <property type="evidence" value="ECO:0007669"/>
    <property type="project" value="TreeGrafter"/>
</dbReference>
<dbReference type="UniPathway" id="UPA00988"/>
<comment type="caution">
    <text evidence="1">The sequence shown here is derived from an EMBL/GenBank/DDBJ whole genome shotgun (WGS) entry which is preliminary data.</text>
</comment>
<dbReference type="GO" id="GO:0000049">
    <property type="term" value="F:tRNA binding"/>
    <property type="evidence" value="ECO:0007669"/>
    <property type="project" value="TreeGrafter"/>
</dbReference>
<gene>
    <name evidence="1" type="ORF">EI555_013355</name>
</gene>
<reference evidence="2" key="1">
    <citation type="journal article" date="2019" name="IScience">
        <title>Narwhal Genome Reveals Long-Term Low Genetic Diversity despite Current Large Abundance Size.</title>
        <authorList>
            <person name="Westbury M.V."/>
            <person name="Petersen B."/>
            <person name="Garde E."/>
            <person name="Heide-Jorgensen M.P."/>
            <person name="Lorenzen E.D."/>
        </authorList>
    </citation>
    <scope>NUCLEOTIDE SEQUENCE [LARGE SCALE GENOMIC DNA]</scope>
</reference>
<dbReference type="InterPro" id="IPR006849">
    <property type="entry name" value="Elp1"/>
</dbReference>
<dbReference type="PANTHER" id="PTHR12747:SF0">
    <property type="entry name" value="ELONGATOR COMPLEX PROTEIN 1"/>
    <property type="match status" value="1"/>
</dbReference>
<evidence type="ECO:0000313" key="2">
    <source>
        <dbReference type="Proteomes" id="UP000308365"/>
    </source>
</evidence>
<organism evidence="1 2">
    <name type="scientific">Monodon monoceros</name>
    <name type="common">Narwhal</name>
    <name type="synonym">Ceratodon monodon</name>
    <dbReference type="NCBI Taxonomy" id="40151"/>
    <lineage>
        <taxon>Eukaryota</taxon>
        <taxon>Metazoa</taxon>
        <taxon>Chordata</taxon>
        <taxon>Craniata</taxon>
        <taxon>Vertebrata</taxon>
        <taxon>Euteleostomi</taxon>
        <taxon>Mammalia</taxon>
        <taxon>Eutheria</taxon>
        <taxon>Laurasiatheria</taxon>
        <taxon>Artiodactyla</taxon>
        <taxon>Whippomorpha</taxon>
        <taxon>Cetacea</taxon>
        <taxon>Odontoceti</taxon>
        <taxon>Monodontidae</taxon>
        <taxon>Monodon</taxon>
    </lineage>
</organism>
<feature type="non-terminal residue" evidence="1">
    <location>
        <position position="108"/>
    </location>
</feature>